<comment type="caution">
    <text evidence="3">The sequence shown here is derived from an EMBL/GenBank/DDBJ whole genome shotgun (WGS) entry which is preliminary data.</text>
</comment>
<dbReference type="PANTHER" id="PTHR33744">
    <property type="entry name" value="CARBOHYDRATE DIACID REGULATOR"/>
    <property type="match status" value="1"/>
</dbReference>
<gene>
    <name evidence="3" type="ORF">E4M00_11030</name>
</gene>
<evidence type="ECO:0000313" key="4">
    <source>
        <dbReference type="Proteomes" id="UP000298127"/>
    </source>
</evidence>
<dbReference type="InterPro" id="IPR025736">
    <property type="entry name" value="PucR_C-HTH_dom"/>
</dbReference>
<organism evidence="3 4">
    <name type="scientific">Orlajensenia leifsoniae</name>
    <dbReference type="NCBI Taxonomy" id="2561933"/>
    <lineage>
        <taxon>Bacteria</taxon>
        <taxon>Bacillati</taxon>
        <taxon>Actinomycetota</taxon>
        <taxon>Actinomycetes</taxon>
        <taxon>Micrococcales</taxon>
        <taxon>Microbacteriaceae</taxon>
        <taxon>Orlajensenia</taxon>
    </lineage>
</organism>
<dbReference type="InterPro" id="IPR012914">
    <property type="entry name" value="PucR_dom"/>
</dbReference>
<dbReference type="InterPro" id="IPR042070">
    <property type="entry name" value="PucR_C-HTH_sf"/>
</dbReference>
<feature type="domain" description="Purine catabolism PurC-like" evidence="1">
    <location>
        <begin position="29"/>
        <end position="129"/>
    </location>
</feature>
<dbReference type="RefSeq" id="WP_135120594.1">
    <property type="nucleotide sequence ID" value="NZ_SPQZ01000004.1"/>
</dbReference>
<feature type="domain" description="PucR C-terminal helix-turn-helix" evidence="2">
    <location>
        <begin position="450"/>
        <end position="507"/>
    </location>
</feature>
<name>A0A4Y9QVM8_9MICO</name>
<evidence type="ECO:0000313" key="3">
    <source>
        <dbReference type="EMBL" id="TFV96614.1"/>
    </source>
</evidence>
<sequence length="510" mass="53084">MLPTLATLLRRPELALTLVSDIDALPVGALDRGVQWAHSTDLADPTPFLVDDQVLLTTGTQFGDSPTDADAYVARLVDRGVVGLGFGTEVVRNGTPAALIDACRRHGLPLFEVPYRVPFIAIARVTADLIAADAYARHSWALDAQRAISLAALRPDGLRAALAELARALGQGVALFDASGAVDRVFPADAIEPTALRGVRQDATLLLTRGTRASATSTAGDDTLTLHTLGRRGRLRGVLAVGGGTSLDQSAREVVASVVGLASLALEQNHELDASRSRLRTGVLRLLLGGEVELVSTAGTELWGGMPTGDVRTAVIAVDTDRRGALEELLESETRRTPSSLFFGAVDGELLAVATAAALPLLRRLAATFDARIGLSAPGALDELARSRAQARRALAAASVIEGSGGSVVDFETVAAGGVLASLGATDAAEIARAGLAPLALHDAENGTALIATLRAWLENDAQFDAAAQALGVHRHTVRNRIAVAERVLGRDLSTFPARAELWAALVASS</sequence>
<dbReference type="EMBL" id="SPQZ01000004">
    <property type="protein sequence ID" value="TFV96614.1"/>
    <property type="molecule type" value="Genomic_DNA"/>
</dbReference>
<dbReference type="Gene3D" id="1.10.10.2840">
    <property type="entry name" value="PucR C-terminal helix-turn-helix domain"/>
    <property type="match status" value="1"/>
</dbReference>
<dbReference type="Pfam" id="PF13556">
    <property type="entry name" value="HTH_30"/>
    <property type="match status" value="1"/>
</dbReference>
<keyword evidence="4" id="KW-1185">Reference proteome</keyword>
<accession>A0A4Y9QVM8</accession>
<dbReference type="AlphaFoldDB" id="A0A4Y9QVM8"/>
<evidence type="ECO:0000259" key="2">
    <source>
        <dbReference type="Pfam" id="PF13556"/>
    </source>
</evidence>
<dbReference type="InterPro" id="IPR051448">
    <property type="entry name" value="CdaR-like_regulators"/>
</dbReference>
<reference evidence="3 4" key="1">
    <citation type="journal article" date="2018" name="J. Microbiol.">
        <title>Leifsonia flava sp. nov., a novel actinobacterium isolated from the rhizosphere of Aquilegia viridiflora.</title>
        <authorList>
            <person name="Cai Y."/>
            <person name="Tao W.Z."/>
            <person name="Ma Y.J."/>
            <person name="Cheng J."/>
            <person name="Zhang M.Y."/>
            <person name="Zhang Y.X."/>
        </authorList>
    </citation>
    <scope>NUCLEOTIDE SEQUENCE [LARGE SCALE GENOMIC DNA]</scope>
    <source>
        <strain evidence="3 4">SYP-B2174</strain>
    </source>
</reference>
<proteinExistence type="predicted"/>
<protein>
    <submittedName>
        <fullName evidence="3">PucR family transcriptional regulator</fullName>
    </submittedName>
</protein>
<dbReference type="Pfam" id="PF07905">
    <property type="entry name" value="PucR"/>
    <property type="match status" value="1"/>
</dbReference>
<evidence type="ECO:0000259" key="1">
    <source>
        <dbReference type="Pfam" id="PF07905"/>
    </source>
</evidence>
<dbReference type="PANTHER" id="PTHR33744:SF1">
    <property type="entry name" value="DNA-BINDING TRANSCRIPTIONAL ACTIVATOR ADER"/>
    <property type="match status" value="1"/>
</dbReference>
<dbReference type="Proteomes" id="UP000298127">
    <property type="component" value="Unassembled WGS sequence"/>
</dbReference>